<proteinExistence type="predicted"/>
<accession>A0A9N7UFL9</accession>
<organism evidence="2 3">
    <name type="scientific">Pleuronectes platessa</name>
    <name type="common">European plaice</name>
    <dbReference type="NCBI Taxonomy" id="8262"/>
    <lineage>
        <taxon>Eukaryota</taxon>
        <taxon>Metazoa</taxon>
        <taxon>Chordata</taxon>
        <taxon>Craniata</taxon>
        <taxon>Vertebrata</taxon>
        <taxon>Euteleostomi</taxon>
        <taxon>Actinopterygii</taxon>
        <taxon>Neopterygii</taxon>
        <taxon>Teleostei</taxon>
        <taxon>Neoteleostei</taxon>
        <taxon>Acanthomorphata</taxon>
        <taxon>Carangaria</taxon>
        <taxon>Pleuronectiformes</taxon>
        <taxon>Pleuronectoidei</taxon>
        <taxon>Pleuronectidae</taxon>
        <taxon>Pleuronectes</taxon>
    </lineage>
</organism>
<comment type="caution">
    <text evidence="2">The sequence shown here is derived from an EMBL/GenBank/DDBJ whole genome shotgun (WGS) entry which is preliminary data.</text>
</comment>
<evidence type="ECO:0000256" key="1">
    <source>
        <dbReference type="SAM" id="MobiDB-lite"/>
    </source>
</evidence>
<evidence type="ECO:0000313" key="3">
    <source>
        <dbReference type="Proteomes" id="UP001153269"/>
    </source>
</evidence>
<dbReference type="EMBL" id="CADEAL010001240">
    <property type="protein sequence ID" value="CAB1430535.1"/>
    <property type="molecule type" value="Genomic_DNA"/>
</dbReference>
<keyword evidence="3" id="KW-1185">Reference proteome</keyword>
<dbReference type="Proteomes" id="UP001153269">
    <property type="component" value="Unassembled WGS sequence"/>
</dbReference>
<evidence type="ECO:0000313" key="2">
    <source>
        <dbReference type="EMBL" id="CAB1430535.1"/>
    </source>
</evidence>
<feature type="region of interest" description="Disordered" evidence="1">
    <location>
        <begin position="25"/>
        <end position="107"/>
    </location>
</feature>
<feature type="compositionally biased region" description="Polar residues" evidence="1">
    <location>
        <begin position="51"/>
        <end position="69"/>
    </location>
</feature>
<name>A0A9N7UFL9_PLEPL</name>
<sequence length="107" mass="11930">MLVNGALRRFSTRVAWIDITLKRMKRRGPIQTEPVGGAASSEEQPQVVVDVSSTQNNEEETQPSQTDLTLTPHVKTSVPEEEAEKLYEDTVDAVSTQNTDEEMQQIS</sequence>
<reference evidence="2" key="1">
    <citation type="submission" date="2020-03" db="EMBL/GenBank/DDBJ databases">
        <authorList>
            <person name="Weist P."/>
        </authorList>
    </citation>
    <scope>NUCLEOTIDE SEQUENCE</scope>
</reference>
<protein>
    <submittedName>
        <fullName evidence="2">Uncharacterized protein</fullName>
    </submittedName>
</protein>
<dbReference type="AlphaFoldDB" id="A0A9N7UFL9"/>
<gene>
    <name evidence="2" type="ORF">PLEPLA_LOCUS18517</name>
</gene>